<protein>
    <recommendedName>
        <fullName evidence="2">histidine kinase</fullName>
        <ecNumber evidence="2">2.7.13.3</ecNumber>
    </recommendedName>
</protein>
<dbReference type="EMBL" id="PDEM01000016">
    <property type="protein sequence ID" value="PHZ85286.1"/>
    <property type="molecule type" value="Genomic_DNA"/>
</dbReference>
<sequence>MTIWSKNNGIFFAARGNADVVNEIFTMCNYYASFLVLKSKHALGNGQNEDWCALKTLRIEKNQMFRQEENQDPQRTGESSAMSEKELNVDGSQLLSIIKDFAIDLIQLSSRDELIWHVVEKVAGQAGFVDCVIYLYDETRHVLVQQAAFGDKRNEKIDTSNAIEIALGQGITGRVAVDRKPVIIHDTRHHSGYIADLKSMSSEICVPILHEDRLFGVIDCEHPTPNYFTGLHLEMLTTIATMLASRIAQWEVLDKLTQSQKELSESEEKYRLLFETSDDPMMVLTENNFDLCNEAAAAVFGYSNRAEMQAIHPSVVSPEFQPDGNSSYEKAERMMRLAIEKGHHKFEWVHQKKCGEDFPMDVTLTRIPYQGRTALFAVCHDITERKEAMTALTEAMIEATSANKAKSDFLANMSHELRTPLNAIIGFSEMMTRQVFGALGDLKYETYAQDILGSGKYLLNLIDDILDLAAIDALERKISKTQLDVLNVVDECHILVDQFLREKKQNCQRDIPADISPVYADERALKQILVNLVTNAVKFTPEGGTIKLTVRQEGRNHVFQLADTGQGIAAHRLARITDRFDRGSLDPFKAVEGTGLGLAIVKSLVELHKGSLKIESQEGVGTTVTFRIPLGEETS</sequence>
<reference evidence="7 8" key="1">
    <citation type="submission" date="2017-10" db="EMBL/GenBank/DDBJ databases">
        <title>Frigbacter circumglobatus gen. nov. sp. nov., isolated from sediment cultured in situ.</title>
        <authorList>
            <person name="Zhao Z."/>
        </authorList>
    </citation>
    <scope>NUCLEOTIDE SEQUENCE [LARGE SCALE GENOMIC DNA]</scope>
    <source>
        <strain evidence="7 8">ZYL</strain>
    </source>
</reference>
<evidence type="ECO:0000256" key="5">
    <source>
        <dbReference type="ARBA" id="ARBA00022777"/>
    </source>
</evidence>
<dbReference type="GO" id="GO:0000155">
    <property type="term" value="F:phosphorelay sensor kinase activity"/>
    <property type="evidence" value="ECO:0007669"/>
    <property type="project" value="InterPro"/>
</dbReference>
<dbReference type="SUPFAM" id="SSF55785">
    <property type="entry name" value="PYP-like sensor domain (PAS domain)"/>
    <property type="match status" value="1"/>
</dbReference>
<dbReference type="Pfam" id="PF00512">
    <property type="entry name" value="HisKA"/>
    <property type="match status" value="1"/>
</dbReference>
<dbReference type="InterPro" id="IPR003594">
    <property type="entry name" value="HATPase_dom"/>
</dbReference>
<dbReference type="PANTHER" id="PTHR43047:SF72">
    <property type="entry name" value="OSMOSENSING HISTIDINE PROTEIN KINASE SLN1"/>
    <property type="match status" value="1"/>
</dbReference>
<dbReference type="SUPFAM" id="SSF55781">
    <property type="entry name" value="GAF domain-like"/>
    <property type="match status" value="1"/>
</dbReference>
<dbReference type="InParanoid" id="A0A2G4YV12"/>
<dbReference type="CDD" id="cd00082">
    <property type="entry name" value="HisKA"/>
    <property type="match status" value="1"/>
</dbReference>
<evidence type="ECO:0000313" key="7">
    <source>
        <dbReference type="EMBL" id="PHZ85286.1"/>
    </source>
</evidence>
<dbReference type="InterPro" id="IPR035965">
    <property type="entry name" value="PAS-like_dom_sf"/>
</dbReference>
<dbReference type="Gene3D" id="3.30.565.10">
    <property type="entry name" value="Histidine kinase-like ATPase, C-terminal domain"/>
    <property type="match status" value="1"/>
</dbReference>
<name>A0A2G4YV12_9PROT</name>
<dbReference type="FunFam" id="3.30.565.10:FF:000006">
    <property type="entry name" value="Sensor histidine kinase WalK"/>
    <property type="match status" value="1"/>
</dbReference>
<dbReference type="Pfam" id="PF13185">
    <property type="entry name" value="GAF_2"/>
    <property type="match status" value="1"/>
</dbReference>
<dbReference type="NCBIfam" id="TIGR00229">
    <property type="entry name" value="sensory_box"/>
    <property type="match status" value="1"/>
</dbReference>
<dbReference type="SUPFAM" id="SSF47384">
    <property type="entry name" value="Homodimeric domain of signal transducing histidine kinase"/>
    <property type="match status" value="1"/>
</dbReference>
<dbReference type="CDD" id="cd00130">
    <property type="entry name" value="PAS"/>
    <property type="match status" value="1"/>
</dbReference>
<comment type="caution">
    <text evidence="7">The sequence shown here is derived from an EMBL/GenBank/DDBJ whole genome shotgun (WGS) entry which is preliminary data.</text>
</comment>
<dbReference type="Gene3D" id="3.30.450.20">
    <property type="entry name" value="PAS domain"/>
    <property type="match status" value="1"/>
</dbReference>
<dbReference type="Pfam" id="PF13426">
    <property type="entry name" value="PAS_9"/>
    <property type="match status" value="1"/>
</dbReference>
<dbReference type="InterPro" id="IPR036890">
    <property type="entry name" value="HATPase_C_sf"/>
</dbReference>
<evidence type="ECO:0000313" key="8">
    <source>
        <dbReference type="Proteomes" id="UP000229730"/>
    </source>
</evidence>
<evidence type="ECO:0000256" key="4">
    <source>
        <dbReference type="ARBA" id="ARBA00022679"/>
    </source>
</evidence>
<dbReference type="EC" id="2.7.13.3" evidence="2"/>
<dbReference type="Pfam" id="PF02518">
    <property type="entry name" value="HATPase_c"/>
    <property type="match status" value="1"/>
</dbReference>
<feature type="domain" description="Histidine kinase" evidence="6">
    <location>
        <begin position="412"/>
        <end position="632"/>
    </location>
</feature>
<dbReference type="InterPro" id="IPR003661">
    <property type="entry name" value="HisK_dim/P_dom"/>
</dbReference>
<dbReference type="Gene3D" id="3.30.450.40">
    <property type="match status" value="1"/>
</dbReference>
<keyword evidence="8" id="KW-1185">Reference proteome</keyword>
<dbReference type="OrthoDB" id="9796100at2"/>
<accession>A0A2G4YV12</accession>
<dbReference type="Gene3D" id="1.10.287.130">
    <property type="match status" value="1"/>
</dbReference>
<evidence type="ECO:0000256" key="3">
    <source>
        <dbReference type="ARBA" id="ARBA00022553"/>
    </source>
</evidence>
<dbReference type="InterPro" id="IPR000014">
    <property type="entry name" value="PAS"/>
</dbReference>
<keyword evidence="3" id="KW-0597">Phosphoprotein</keyword>
<dbReference type="InterPro" id="IPR036097">
    <property type="entry name" value="HisK_dim/P_sf"/>
</dbReference>
<proteinExistence type="predicted"/>
<dbReference type="InterPro" id="IPR004358">
    <property type="entry name" value="Sig_transdc_His_kin-like_C"/>
</dbReference>
<keyword evidence="4" id="KW-0808">Transferase</keyword>
<dbReference type="PANTHER" id="PTHR43047">
    <property type="entry name" value="TWO-COMPONENT HISTIDINE PROTEIN KINASE"/>
    <property type="match status" value="1"/>
</dbReference>
<organism evidence="7 8">
    <name type="scientific">Paremcibacter congregatus</name>
    <dbReference type="NCBI Taxonomy" id="2043170"/>
    <lineage>
        <taxon>Bacteria</taxon>
        <taxon>Pseudomonadati</taxon>
        <taxon>Pseudomonadota</taxon>
        <taxon>Alphaproteobacteria</taxon>
        <taxon>Emcibacterales</taxon>
        <taxon>Emcibacteraceae</taxon>
        <taxon>Paremcibacter</taxon>
    </lineage>
</organism>
<dbReference type="InterPro" id="IPR003018">
    <property type="entry name" value="GAF"/>
</dbReference>
<evidence type="ECO:0000256" key="1">
    <source>
        <dbReference type="ARBA" id="ARBA00000085"/>
    </source>
</evidence>
<dbReference type="SUPFAM" id="SSF55874">
    <property type="entry name" value="ATPase domain of HSP90 chaperone/DNA topoisomerase II/histidine kinase"/>
    <property type="match status" value="1"/>
</dbReference>
<dbReference type="GO" id="GO:0009927">
    <property type="term" value="F:histidine phosphotransfer kinase activity"/>
    <property type="evidence" value="ECO:0007669"/>
    <property type="project" value="TreeGrafter"/>
</dbReference>
<dbReference type="SMART" id="SM00065">
    <property type="entry name" value="GAF"/>
    <property type="match status" value="1"/>
</dbReference>
<dbReference type="SMART" id="SM00387">
    <property type="entry name" value="HATPase_c"/>
    <property type="match status" value="1"/>
</dbReference>
<evidence type="ECO:0000256" key="2">
    <source>
        <dbReference type="ARBA" id="ARBA00012438"/>
    </source>
</evidence>
<gene>
    <name evidence="7" type="ORF">CRD36_07735</name>
</gene>
<evidence type="ECO:0000259" key="6">
    <source>
        <dbReference type="PROSITE" id="PS50109"/>
    </source>
</evidence>
<dbReference type="AlphaFoldDB" id="A0A2G4YV12"/>
<dbReference type="Proteomes" id="UP000229730">
    <property type="component" value="Unassembled WGS sequence"/>
</dbReference>
<comment type="catalytic activity">
    <reaction evidence="1">
        <text>ATP + protein L-histidine = ADP + protein N-phospho-L-histidine.</text>
        <dbReference type="EC" id="2.7.13.3"/>
    </reaction>
</comment>
<dbReference type="SMART" id="SM00388">
    <property type="entry name" value="HisKA"/>
    <property type="match status" value="1"/>
</dbReference>
<keyword evidence="5" id="KW-0418">Kinase</keyword>
<dbReference type="InterPro" id="IPR005467">
    <property type="entry name" value="His_kinase_dom"/>
</dbReference>
<dbReference type="PROSITE" id="PS50109">
    <property type="entry name" value="HIS_KIN"/>
    <property type="match status" value="1"/>
</dbReference>
<dbReference type="InterPro" id="IPR029016">
    <property type="entry name" value="GAF-like_dom_sf"/>
</dbReference>
<dbReference type="GO" id="GO:0005886">
    <property type="term" value="C:plasma membrane"/>
    <property type="evidence" value="ECO:0007669"/>
    <property type="project" value="TreeGrafter"/>
</dbReference>
<dbReference type="PRINTS" id="PR00344">
    <property type="entry name" value="BCTRLSENSOR"/>
</dbReference>